<evidence type="ECO:0000259" key="8">
    <source>
        <dbReference type="PROSITE" id="PS50089"/>
    </source>
</evidence>
<accession>A0A4Z2H4F6</accession>
<dbReference type="InterPro" id="IPR051051">
    <property type="entry name" value="E3_ubiq-ligase_TRIM/RNF"/>
</dbReference>
<keyword evidence="1" id="KW-0399">Innate immunity</keyword>
<dbReference type="InterPro" id="IPR003877">
    <property type="entry name" value="SPRY_dom"/>
</dbReference>
<reference evidence="11 12" key="1">
    <citation type="submission" date="2019-03" db="EMBL/GenBank/DDBJ databases">
        <title>First draft genome of Liparis tanakae, snailfish: a comprehensive survey of snailfish specific genes.</title>
        <authorList>
            <person name="Kim W."/>
            <person name="Song I."/>
            <person name="Jeong J.-H."/>
            <person name="Kim D."/>
            <person name="Kim S."/>
            <person name="Ryu S."/>
            <person name="Song J.Y."/>
            <person name="Lee S.K."/>
        </authorList>
    </citation>
    <scope>NUCLEOTIDE SEQUENCE [LARGE SCALE GENOMIC DNA]</scope>
    <source>
        <tissue evidence="11">Muscle</tissue>
    </source>
</reference>
<evidence type="ECO:0000256" key="7">
    <source>
        <dbReference type="SAM" id="Coils"/>
    </source>
</evidence>
<dbReference type="InterPro" id="IPR001841">
    <property type="entry name" value="Znf_RING"/>
</dbReference>
<evidence type="ECO:0000313" key="11">
    <source>
        <dbReference type="EMBL" id="TNN59782.1"/>
    </source>
</evidence>
<dbReference type="InterPro" id="IPR001870">
    <property type="entry name" value="B30.2/SPRY"/>
</dbReference>
<gene>
    <name evidence="11" type="primary">Trim16_14</name>
    <name evidence="11" type="ORF">EYF80_029967</name>
</gene>
<dbReference type="Pfam" id="PF00643">
    <property type="entry name" value="zf-B_box"/>
    <property type="match status" value="1"/>
</dbReference>
<keyword evidence="2" id="KW-0479">Metal-binding</keyword>
<dbReference type="InterPro" id="IPR003879">
    <property type="entry name" value="Butyrophylin_SPRY"/>
</dbReference>
<dbReference type="Pfam" id="PF00622">
    <property type="entry name" value="SPRY"/>
    <property type="match status" value="1"/>
</dbReference>
<dbReference type="InterPro" id="IPR013083">
    <property type="entry name" value="Znf_RING/FYVE/PHD"/>
</dbReference>
<comment type="caution">
    <text evidence="11">The sequence shown here is derived from an EMBL/GenBank/DDBJ whole genome shotgun (WGS) entry which is preliminary data.</text>
</comment>
<feature type="domain" description="RING-type" evidence="8">
    <location>
        <begin position="10"/>
        <end position="54"/>
    </location>
</feature>
<feature type="domain" description="B30.2/SPRY" evidence="10">
    <location>
        <begin position="347"/>
        <end position="539"/>
    </location>
</feature>
<dbReference type="InterPro" id="IPR043136">
    <property type="entry name" value="B30.2/SPRY_sf"/>
</dbReference>
<dbReference type="PANTHER" id="PTHR25465">
    <property type="entry name" value="B-BOX DOMAIN CONTAINING"/>
    <property type="match status" value="1"/>
</dbReference>
<protein>
    <submittedName>
        <fullName evidence="11">Tripartite motif-containing protein 16</fullName>
    </submittedName>
</protein>
<keyword evidence="3 6" id="KW-0863">Zinc-finger</keyword>
<dbReference type="Gene3D" id="2.60.120.920">
    <property type="match status" value="1"/>
</dbReference>
<dbReference type="Pfam" id="PF15227">
    <property type="entry name" value="zf-C3HC4_4"/>
    <property type="match status" value="1"/>
</dbReference>
<dbReference type="InterPro" id="IPR006574">
    <property type="entry name" value="PRY"/>
</dbReference>
<dbReference type="PRINTS" id="PR01407">
    <property type="entry name" value="BUTYPHLNCDUF"/>
</dbReference>
<dbReference type="GO" id="GO:0045087">
    <property type="term" value="P:innate immune response"/>
    <property type="evidence" value="ECO:0007669"/>
    <property type="project" value="UniProtKB-KW"/>
</dbReference>
<evidence type="ECO:0000313" key="12">
    <source>
        <dbReference type="Proteomes" id="UP000314294"/>
    </source>
</evidence>
<feature type="domain" description="B box-type" evidence="9">
    <location>
        <begin position="150"/>
        <end position="190"/>
    </location>
</feature>
<evidence type="ECO:0000259" key="10">
    <source>
        <dbReference type="PROSITE" id="PS50188"/>
    </source>
</evidence>
<dbReference type="Gene3D" id="3.30.40.10">
    <property type="entry name" value="Zinc/RING finger domain, C3HC4 (zinc finger)"/>
    <property type="match status" value="1"/>
</dbReference>
<dbReference type="Gene3D" id="3.30.160.60">
    <property type="entry name" value="Classic Zinc Finger"/>
    <property type="match status" value="1"/>
</dbReference>
<dbReference type="InterPro" id="IPR013320">
    <property type="entry name" value="ConA-like_dom_sf"/>
</dbReference>
<dbReference type="InterPro" id="IPR000315">
    <property type="entry name" value="Znf_B-box"/>
</dbReference>
<dbReference type="SMART" id="SM00589">
    <property type="entry name" value="PRY"/>
    <property type="match status" value="1"/>
</dbReference>
<dbReference type="PROSITE" id="PS50119">
    <property type="entry name" value="ZF_BBOX"/>
    <property type="match status" value="1"/>
</dbReference>
<evidence type="ECO:0000256" key="5">
    <source>
        <dbReference type="ARBA" id="ARBA00022859"/>
    </source>
</evidence>
<dbReference type="InterPro" id="IPR017907">
    <property type="entry name" value="Znf_RING_CS"/>
</dbReference>
<evidence type="ECO:0000256" key="2">
    <source>
        <dbReference type="ARBA" id="ARBA00022723"/>
    </source>
</evidence>
<dbReference type="PROSITE" id="PS50089">
    <property type="entry name" value="ZF_RING_2"/>
    <property type="match status" value="1"/>
</dbReference>
<dbReference type="SMART" id="SM00336">
    <property type="entry name" value="BBOX"/>
    <property type="match status" value="1"/>
</dbReference>
<dbReference type="SUPFAM" id="SSF57850">
    <property type="entry name" value="RING/U-box"/>
    <property type="match status" value="1"/>
</dbReference>
<dbReference type="InterPro" id="IPR058030">
    <property type="entry name" value="TRIM8/14/16/25/29/45/65_CC"/>
</dbReference>
<dbReference type="GO" id="GO:0008270">
    <property type="term" value="F:zinc ion binding"/>
    <property type="evidence" value="ECO:0007669"/>
    <property type="project" value="UniProtKB-KW"/>
</dbReference>
<dbReference type="PROSITE" id="PS50188">
    <property type="entry name" value="B302_SPRY"/>
    <property type="match status" value="1"/>
</dbReference>
<dbReference type="SUPFAM" id="SSF49899">
    <property type="entry name" value="Concanavalin A-like lectins/glucanases"/>
    <property type="match status" value="1"/>
</dbReference>
<evidence type="ECO:0000259" key="9">
    <source>
        <dbReference type="PROSITE" id="PS50119"/>
    </source>
</evidence>
<dbReference type="Pfam" id="PF13765">
    <property type="entry name" value="PRY"/>
    <property type="match status" value="1"/>
</dbReference>
<keyword evidence="5" id="KW-0391">Immunity</keyword>
<keyword evidence="12" id="KW-1185">Reference proteome</keyword>
<dbReference type="OrthoDB" id="6105938at2759"/>
<evidence type="ECO:0000256" key="4">
    <source>
        <dbReference type="ARBA" id="ARBA00022833"/>
    </source>
</evidence>
<keyword evidence="4" id="KW-0862">Zinc</keyword>
<dbReference type="SUPFAM" id="SSF57845">
    <property type="entry name" value="B-box zinc-binding domain"/>
    <property type="match status" value="1"/>
</dbReference>
<evidence type="ECO:0000256" key="1">
    <source>
        <dbReference type="ARBA" id="ARBA00022588"/>
    </source>
</evidence>
<dbReference type="SMART" id="SM00184">
    <property type="entry name" value="RING"/>
    <property type="match status" value="1"/>
</dbReference>
<proteinExistence type="predicted"/>
<organism evidence="11 12">
    <name type="scientific">Liparis tanakae</name>
    <name type="common">Tanaka's snailfish</name>
    <dbReference type="NCBI Taxonomy" id="230148"/>
    <lineage>
        <taxon>Eukaryota</taxon>
        <taxon>Metazoa</taxon>
        <taxon>Chordata</taxon>
        <taxon>Craniata</taxon>
        <taxon>Vertebrata</taxon>
        <taxon>Euteleostomi</taxon>
        <taxon>Actinopterygii</taxon>
        <taxon>Neopterygii</taxon>
        <taxon>Teleostei</taxon>
        <taxon>Neoteleostei</taxon>
        <taxon>Acanthomorphata</taxon>
        <taxon>Eupercaria</taxon>
        <taxon>Perciformes</taxon>
        <taxon>Cottioidei</taxon>
        <taxon>Cottales</taxon>
        <taxon>Liparidae</taxon>
        <taxon>Liparis</taxon>
    </lineage>
</organism>
<dbReference type="SMART" id="SM00449">
    <property type="entry name" value="SPRY"/>
    <property type="match status" value="1"/>
</dbReference>
<feature type="coiled-coil region" evidence="7">
    <location>
        <begin position="252"/>
        <end position="301"/>
    </location>
</feature>
<dbReference type="PANTHER" id="PTHR25465:SF5">
    <property type="entry name" value="E3 UBIQUITIN_ISG15 LIGASE TRIM25-RELATED"/>
    <property type="match status" value="1"/>
</dbReference>
<sequence>MAEGPDLFDCSICLQLLNDPVTTACGHSYCLRCINDFWDEPNTHREGYSCPQCRQTYTPRPVLKRNILVAALLEEHERTASHNAAADAAADAAAATAPGDVQCDACTGTKRRAWMFCFECLASYCETHLKPHFEVATLRSHNLIQASARAKDSMCGRHGKLLEIYCRSDQQFACVMCVIEEHTSHDTVTVAAERCETQAHLERGKREVADRVLHCERKMRELSQAADSIRDAKWTACDDFERLCVERIRIFVHSAERKRSEMKEKLGEAEKAGVDWTNGHIGQLEREVLELRRREDDLDQLSLIEDPIQFLKGVHALGGLPVFTDWHEGLDTLTEFTSTQTDKLINICSKEKKELLSHSKEHLQATVELDPNTAAACLCLSDGNRAISWGDGDQAHPDHTDRFSFYHQALCQGGLEGSHYWEVEWDGGVVDLAVSYKGIQRKGPGGGACFGHNELSWKLTCSSSGCTFWHNNLHRGRMPPVLSRRVGVHLDHAAGQLGFYSVSGSDTLTLLHLIQTTFTEPLFPGFSVDLGAMLKICKL</sequence>
<dbReference type="Proteomes" id="UP000314294">
    <property type="component" value="Unassembled WGS sequence"/>
</dbReference>
<keyword evidence="7" id="KW-0175">Coiled coil</keyword>
<dbReference type="PROSITE" id="PS00518">
    <property type="entry name" value="ZF_RING_1"/>
    <property type="match status" value="1"/>
</dbReference>
<dbReference type="EMBL" id="SRLO01000348">
    <property type="protein sequence ID" value="TNN59782.1"/>
    <property type="molecule type" value="Genomic_DNA"/>
</dbReference>
<name>A0A4Z2H4F6_9TELE</name>
<dbReference type="GO" id="GO:0005737">
    <property type="term" value="C:cytoplasm"/>
    <property type="evidence" value="ECO:0007669"/>
    <property type="project" value="UniProtKB-ARBA"/>
</dbReference>
<dbReference type="Pfam" id="PF25600">
    <property type="entry name" value="TRIM_CC"/>
    <property type="match status" value="1"/>
</dbReference>
<dbReference type="CDD" id="cd19769">
    <property type="entry name" value="Bbox2_TRIM16-like"/>
    <property type="match status" value="1"/>
</dbReference>
<evidence type="ECO:0000256" key="6">
    <source>
        <dbReference type="PROSITE-ProRule" id="PRU00024"/>
    </source>
</evidence>
<dbReference type="CDD" id="cd16040">
    <property type="entry name" value="SPRY_PRY_SNTX"/>
    <property type="match status" value="1"/>
</dbReference>
<dbReference type="Gene3D" id="4.10.830.40">
    <property type="match status" value="1"/>
</dbReference>
<dbReference type="AlphaFoldDB" id="A0A4Z2H4F6"/>
<evidence type="ECO:0000256" key="3">
    <source>
        <dbReference type="ARBA" id="ARBA00022771"/>
    </source>
</evidence>